<dbReference type="GO" id="GO:0008967">
    <property type="term" value="F:phosphoglycolate phosphatase activity"/>
    <property type="evidence" value="ECO:0007669"/>
    <property type="project" value="UniProtKB-EC"/>
</dbReference>
<evidence type="ECO:0000256" key="8">
    <source>
        <dbReference type="PIRSR" id="PIRSR000915-3"/>
    </source>
</evidence>
<dbReference type="InterPro" id="IPR036412">
    <property type="entry name" value="HAD-like_sf"/>
</dbReference>
<dbReference type="InterPro" id="IPR006357">
    <property type="entry name" value="HAD-SF_hydro_IIA"/>
</dbReference>
<reference evidence="9" key="1">
    <citation type="journal article" date="2020" name="bioRxiv">
        <title>Comparative genomics of Chlamydomonas.</title>
        <authorList>
            <person name="Craig R.J."/>
            <person name="Hasan A.R."/>
            <person name="Ness R.W."/>
            <person name="Keightley P.D."/>
        </authorList>
    </citation>
    <scope>NUCLEOTIDE SEQUENCE</scope>
    <source>
        <strain evidence="9">SAG 7.73</strain>
    </source>
</reference>
<keyword evidence="8" id="KW-0479">Metal-binding</keyword>
<feature type="binding site" evidence="8">
    <location>
        <position position="22"/>
    </location>
    <ligand>
        <name>Mg(2+)</name>
        <dbReference type="ChEBI" id="CHEBI:18420"/>
    </ligand>
</feature>
<feature type="binding site" evidence="8">
    <location>
        <position position="242"/>
    </location>
    <ligand>
        <name>Mg(2+)</name>
        <dbReference type="ChEBI" id="CHEBI:18420"/>
    </ligand>
</feature>
<dbReference type="EMBL" id="JAEHOC010000020">
    <property type="protein sequence ID" value="KAG2432928.1"/>
    <property type="molecule type" value="Genomic_DNA"/>
</dbReference>
<proteinExistence type="inferred from homology"/>
<evidence type="ECO:0000256" key="1">
    <source>
        <dbReference type="ARBA" id="ARBA00000830"/>
    </source>
</evidence>
<comment type="catalytic activity">
    <reaction evidence="1 5">
        <text>2-phosphoglycolate + H2O = glycolate + phosphate</text>
        <dbReference type="Rhea" id="RHEA:14369"/>
        <dbReference type="ChEBI" id="CHEBI:15377"/>
        <dbReference type="ChEBI" id="CHEBI:29805"/>
        <dbReference type="ChEBI" id="CHEBI:43474"/>
        <dbReference type="ChEBI" id="CHEBI:58033"/>
        <dbReference type="EC" id="3.1.3.18"/>
    </reaction>
</comment>
<sequence>MKKATDRDKLEAFQQYDAWVFDLDGTLWKGSTLIPGAKEFIELLRYYNKKVFFVTNNATKSRTTNAAKLTAMGITATQAEMYTSSFAAAAYLKAVGFNKKAYVIGEEGLVEELTAVGVQCVGGPAHRGVEVDWSQAEPHVEVDPEVGAVVVGLDRYISYYKLQYATLCLANNDSCMFLACNTDARGHFSQAQEWAGAGTMVAALIGSSEREPMLLGKPASFILDHLCATHQIARDKTIVVGDRLDTDILWGIQNGAGTCCVLSGVTSEAQLLAETNKVHPKLYIPDIGDFLTIKNQIPSNCAIM</sequence>
<organism evidence="9 10">
    <name type="scientific">Chlamydomonas incerta</name>
    <dbReference type="NCBI Taxonomy" id="51695"/>
    <lineage>
        <taxon>Eukaryota</taxon>
        <taxon>Viridiplantae</taxon>
        <taxon>Chlorophyta</taxon>
        <taxon>core chlorophytes</taxon>
        <taxon>Chlorophyceae</taxon>
        <taxon>CS clade</taxon>
        <taxon>Chlamydomonadales</taxon>
        <taxon>Chlamydomonadaceae</taxon>
        <taxon>Chlamydomonas</taxon>
    </lineage>
</organism>
<keyword evidence="4 5" id="KW-0378">Hydrolase</keyword>
<dbReference type="Gene3D" id="3.40.50.1000">
    <property type="entry name" value="HAD superfamily/HAD-like"/>
    <property type="match status" value="2"/>
</dbReference>
<feature type="binding site" evidence="8">
    <location>
        <position position="24"/>
    </location>
    <ligand>
        <name>Mg(2+)</name>
        <dbReference type="ChEBI" id="CHEBI:18420"/>
    </ligand>
</feature>
<comment type="cofactor">
    <cofactor evidence="8">
        <name>Mg(2+)</name>
        <dbReference type="ChEBI" id="CHEBI:18420"/>
    </cofactor>
    <text evidence="8">Divalent metal ions. Mg(2+) is the most effective.</text>
</comment>
<gene>
    <name evidence="9" type="ORF">HXX76_008658</name>
</gene>
<dbReference type="OrthoDB" id="413953at2759"/>
<evidence type="ECO:0000256" key="3">
    <source>
        <dbReference type="ARBA" id="ARBA00013078"/>
    </source>
</evidence>
<dbReference type="FunFam" id="3.40.50.1000:FF:000039">
    <property type="entry name" value="Phosphoglycolate phosphatase"/>
    <property type="match status" value="1"/>
</dbReference>
<dbReference type="GO" id="GO:0046872">
    <property type="term" value="F:metal ion binding"/>
    <property type="evidence" value="ECO:0007669"/>
    <property type="project" value="UniProtKB-KW"/>
</dbReference>
<dbReference type="GO" id="GO:0005737">
    <property type="term" value="C:cytoplasm"/>
    <property type="evidence" value="ECO:0007669"/>
    <property type="project" value="TreeGrafter"/>
</dbReference>
<dbReference type="PANTHER" id="PTHR19288:SF75">
    <property type="entry name" value="PHOSPHOGLYCOLATE PHOSPHATASE 2"/>
    <property type="match status" value="1"/>
</dbReference>
<comment type="similarity">
    <text evidence="2">Belongs to the HAD-like hydrolase superfamily. CbbY/CbbZ/Gph/YieH family.</text>
</comment>
<dbReference type="Proteomes" id="UP000650467">
    <property type="component" value="Unassembled WGS sequence"/>
</dbReference>
<evidence type="ECO:0000313" key="10">
    <source>
        <dbReference type="Proteomes" id="UP000650467"/>
    </source>
</evidence>
<accession>A0A835W0Q7</accession>
<dbReference type="AlphaFoldDB" id="A0A835W0Q7"/>
<keyword evidence="8" id="KW-0460">Magnesium</keyword>
<name>A0A835W0Q7_CHLIN</name>
<keyword evidence="10" id="KW-1185">Reference proteome</keyword>
<dbReference type="PANTHER" id="PTHR19288">
    <property type="entry name" value="4-NITROPHENYLPHOSPHATASE-RELATED"/>
    <property type="match status" value="1"/>
</dbReference>
<dbReference type="InterPro" id="IPR006349">
    <property type="entry name" value="PGP_euk"/>
</dbReference>
<dbReference type="NCBIfam" id="TIGR01460">
    <property type="entry name" value="HAD-SF-IIA"/>
    <property type="match status" value="1"/>
</dbReference>
<feature type="binding site" evidence="7">
    <location>
        <position position="217"/>
    </location>
    <ligand>
        <name>substrate</name>
    </ligand>
</feature>
<feature type="active site" description="Proton donor" evidence="6">
    <location>
        <position position="24"/>
    </location>
</feature>
<evidence type="ECO:0000313" key="9">
    <source>
        <dbReference type="EMBL" id="KAG2432928.1"/>
    </source>
</evidence>
<dbReference type="Pfam" id="PF13242">
    <property type="entry name" value="Hydrolase_like"/>
    <property type="match status" value="1"/>
</dbReference>
<dbReference type="NCBIfam" id="TIGR01452">
    <property type="entry name" value="PGP_euk"/>
    <property type="match status" value="1"/>
</dbReference>
<evidence type="ECO:0000256" key="5">
    <source>
        <dbReference type="PIRNR" id="PIRNR000915"/>
    </source>
</evidence>
<protein>
    <recommendedName>
        <fullName evidence="3 5">Phosphoglycolate phosphatase</fullName>
        <ecNumber evidence="3 5">3.1.3.18</ecNumber>
    </recommendedName>
</protein>
<dbReference type="InterPro" id="IPR023214">
    <property type="entry name" value="HAD_sf"/>
</dbReference>
<dbReference type="Pfam" id="PF13344">
    <property type="entry name" value="Hydrolase_6"/>
    <property type="match status" value="1"/>
</dbReference>
<dbReference type="PIRSF" id="PIRSF000915">
    <property type="entry name" value="PGP-type_phosphatase"/>
    <property type="match status" value="1"/>
</dbReference>
<feature type="active site" description="Nucleophile" evidence="6">
    <location>
        <position position="22"/>
    </location>
</feature>
<comment type="caution">
    <text evidence="9">The sequence shown here is derived from an EMBL/GenBank/DDBJ whole genome shotgun (WGS) entry which is preliminary data.</text>
</comment>
<evidence type="ECO:0000256" key="7">
    <source>
        <dbReference type="PIRSR" id="PIRSR000915-2"/>
    </source>
</evidence>
<dbReference type="SUPFAM" id="SSF56784">
    <property type="entry name" value="HAD-like"/>
    <property type="match status" value="1"/>
</dbReference>
<dbReference type="EC" id="3.1.3.18" evidence="3 5"/>
<evidence type="ECO:0000256" key="4">
    <source>
        <dbReference type="ARBA" id="ARBA00022801"/>
    </source>
</evidence>
<evidence type="ECO:0000256" key="2">
    <source>
        <dbReference type="ARBA" id="ARBA00006171"/>
    </source>
</evidence>
<evidence type="ECO:0000256" key="6">
    <source>
        <dbReference type="PIRSR" id="PIRSR000915-1"/>
    </source>
</evidence>